<dbReference type="KEGG" id="sphc:CVN68_21390"/>
<evidence type="ECO:0000259" key="1">
    <source>
        <dbReference type="Pfam" id="PF04773"/>
    </source>
</evidence>
<feature type="domain" description="FecR protein" evidence="1">
    <location>
        <begin position="127"/>
        <end position="212"/>
    </location>
</feature>
<evidence type="ECO:0000313" key="3">
    <source>
        <dbReference type="EMBL" id="ATY34195.1"/>
    </source>
</evidence>
<accession>A0A2K8MK18</accession>
<dbReference type="Gene3D" id="3.55.50.30">
    <property type="match status" value="1"/>
</dbReference>
<dbReference type="InterPro" id="IPR032623">
    <property type="entry name" value="FecR_N"/>
</dbReference>
<dbReference type="InterPro" id="IPR012373">
    <property type="entry name" value="Ferrdict_sens_TM"/>
</dbReference>
<organism evidence="3 4">
    <name type="scientific">Sphingomonas psychrotolerans</name>
    <dbReference type="NCBI Taxonomy" id="1327635"/>
    <lineage>
        <taxon>Bacteria</taxon>
        <taxon>Pseudomonadati</taxon>
        <taxon>Pseudomonadota</taxon>
        <taxon>Alphaproteobacteria</taxon>
        <taxon>Sphingomonadales</taxon>
        <taxon>Sphingomonadaceae</taxon>
        <taxon>Sphingomonas</taxon>
    </lineage>
</organism>
<dbReference type="AlphaFoldDB" id="A0A2K8MK18"/>
<dbReference type="Pfam" id="PF16220">
    <property type="entry name" value="DUF4880"/>
    <property type="match status" value="1"/>
</dbReference>
<dbReference type="OrthoDB" id="1098280at2"/>
<evidence type="ECO:0000313" key="4">
    <source>
        <dbReference type="Proteomes" id="UP000229081"/>
    </source>
</evidence>
<evidence type="ECO:0008006" key="5">
    <source>
        <dbReference type="Google" id="ProtNLM"/>
    </source>
</evidence>
<gene>
    <name evidence="3" type="ORF">CVN68_21390</name>
</gene>
<dbReference type="Gene3D" id="2.60.120.1440">
    <property type="match status" value="1"/>
</dbReference>
<dbReference type="RefSeq" id="WP_100283984.1">
    <property type="nucleotide sequence ID" value="NZ_CP024923.1"/>
</dbReference>
<proteinExistence type="predicted"/>
<dbReference type="InterPro" id="IPR006860">
    <property type="entry name" value="FecR"/>
</dbReference>
<dbReference type="GO" id="GO:0016989">
    <property type="term" value="F:sigma factor antagonist activity"/>
    <property type="evidence" value="ECO:0007669"/>
    <property type="project" value="TreeGrafter"/>
</dbReference>
<dbReference type="PANTHER" id="PTHR30273:SF2">
    <property type="entry name" value="PROTEIN FECR"/>
    <property type="match status" value="1"/>
</dbReference>
<dbReference type="Pfam" id="PF04773">
    <property type="entry name" value="FecR"/>
    <property type="match status" value="1"/>
</dbReference>
<keyword evidence="4" id="KW-1185">Reference proteome</keyword>
<reference evidence="3 4" key="1">
    <citation type="submission" date="2017-11" db="EMBL/GenBank/DDBJ databases">
        <title>Complete genome sequence of Sphingomonas sp. Strain Cra20, a psychrotolerant potential plant growth promoting rhizobacteria.</title>
        <authorList>
            <person name="Luo Y."/>
        </authorList>
    </citation>
    <scope>NUCLEOTIDE SEQUENCE [LARGE SCALE GENOMIC DNA]</scope>
    <source>
        <strain evidence="3 4">Cra20</strain>
    </source>
</reference>
<protein>
    <recommendedName>
        <fullName evidence="5">FecR family protein</fullName>
    </recommendedName>
</protein>
<dbReference type="Proteomes" id="UP000229081">
    <property type="component" value="Chromosome"/>
</dbReference>
<sequence>MTIHGTETADLPPLVHEALGWVVRLTSGAATTADAEAFEAWRAQGPAHVEAFREAIAFRRTLRTMPLSRLAPGSNVVAFERGSRPAVLDRRAMLIGGGAVAASAAMLMATPPYGLWPSLAELGAGERTGVGERRTLRPMAGVTVEMNARTALSLVQFSARLITGEAFVAVRSSQSPFSIVVGGKTWSTRNAELNVRFSDGNTCIACLRGSVRQSGDGVHTLGANQQYVSKAGEAGQISPIDAQISAAWRRGVLIFRDTPLAEAIDSINRYRPGRIILANERIGRRLVSGMFHTNQIENAVDQLQQLLLLQVTQIAGGVVILR</sequence>
<feature type="domain" description="FecR N-terminal" evidence="2">
    <location>
        <begin position="17"/>
        <end position="55"/>
    </location>
</feature>
<evidence type="ECO:0000259" key="2">
    <source>
        <dbReference type="Pfam" id="PF16220"/>
    </source>
</evidence>
<dbReference type="PANTHER" id="PTHR30273">
    <property type="entry name" value="PERIPLASMIC SIGNAL SENSOR AND SIGMA FACTOR ACTIVATOR FECR-RELATED"/>
    <property type="match status" value="1"/>
</dbReference>
<dbReference type="EMBL" id="CP024923">
    <property type="protein sequence ID" value="ATY34195.1"/>
    <property type="molecule type" value="Genomic_DNA"/>
</dbReference>
<dbReference type="PIRSF" id="PIRSF018266">
    <property type="entry name" value="FecR"/>
    <property type="match status" value="1"/>
</dbReference>
<name>A0A2K8MK18_9SPHN</name>